<dbReference type="Proteomes" id="UP000320390">
    <property type="component" value="Chromosome"/>
</dbReference>
<accession>A0A518F0H2</accession>
<reference evidence="1 2" key="1">
    <citation type="submission" date="2019-02" db="EMBL/GenBank/DDBJ databases">
        <title>Deep-cultivation of Planctomycetes and their phenomic and genomic characterization uncovers novel biology.</title>
        <authorList>
            <person name="Wiegand S."/>
            <person name="Jogler M."/>
            <person name="Boedeker C."/>
            <person name="Pinto D."/>
            <person name="Vollmers J."/>
            <person name="Rivas-Marin E."/>
            <person name="Kohn T."/>
            <person name="Peeters S.H."/>
            <person name="Heuer A."/>
            <person name="Rast P."/>
            <person name="Oberbeckmann S."/>
            <person name="Bunk B."/>
            <person name="Jeske O."/>
            <person name="Meyerdierks A."/>
            <person name="Storesund J.E."/>
            <person name="Kallscheuer N."/>
            <person name="Luecker S."/>
            <person name="Lage O.M."/>
            <person name="Pohl T."/>
            <person name="Merkel B.J."/>
            <person name="Hornburger P."/>
            <person name="Mueller R.-W."/>
            <person name="Bruemmer F."/>
            <person name="Labrenz M."/>
            <person name="Spormann A.M."/>
            <person name="Op den Camp H."/>
            <person name="Overmann J."/>
            <person name="Amann R."/>
            <person name="Jetten M.S.M."/>
            <person name="Mascher T."/>
            <person name="Medema M.H."/>
            <person name="Devos D.P."/>
            <person name="Kaster A.-K."/>
            <person name="Ovreas L."/>
            <person name="Rohde M."/>
            <person name="Galperin M.Y."/>
            <person name="Jogler C."/>
        </authorList>
    </citation>
    <scope>NUCLEOTIDE SEQUENCE [LARGE SCALE GENOMIC DNA]</scope>
    <source>
        <strain evidence="1 2">Poly30</strain>
    </source>
</reference>
<dbReference type="OrthoDB" id="178184at2"/>
<gene>
    <name evidence="1" type="ORF">Poly30_53850</name>
</gene>
<proteinExistence type="predicted"/>
<evidence type="ECO:0000313" key="1">
    <source>
        <dbReference type="EMBL" id="QDV09825.1"/>
    </source>
</evidence>
<name>A0A518F0H2_9BACT</name>
<sequence length="553" mass="62598">MPRPRTFRYQSTTSEFAPIKAKAFIQDPLVARTDGLGLIELKLPGEAWLGPGPTTARVEVIDEDEEGNVWADPVEPLARGGGFSVGRGDPVKNFRHHQVNVWAHVVRTLGILEDARMFGRRIAWAFPGGRLVIRPHAFEEQNAYYDRDLGAIHFGYFRAGGGADGDEEVLYSCLSHDIITHELGHAVLDGLKPLYYELESPDVAGFHEYFGDALSMVSSLTMKEVVRHVVRERKEKLDLRSLVSDIALEFGSSGHGDQPLRSAANRRKMSDLNGTWQEHDYSEVLSGAFYDLLLVLYRDMVKRRAKELDKGLDDGQVVVGALIGAAETTSRMMLRALDYCPPCGLTYLDYARAILRSDEVAYPLDARGYREMLVKVLRKRGIGKSNRDLTVEKPLRNTDLRDYDIDRLVASPTDAYAFLDSNREILEIPRDVNFRLERLYRTKKLSSGRYYPPQEIVLEFSWPHEVRVPKKLGERLGMERATLWCGGSIVFDTNGNVLHFVVKTATKDRKRRLLDYLKQLDSGGYFAARYSVRHEGRRAVVTKRARLRHATGA</sequence>
<evidence type="ECO:0000313" key="2">
    <source>
        <dbReference type="Proteomes" id="UP000320390"/>
    </source>
</evidence>
<keyword evidence="2" id="KW-1185">Reference proteome</keyword>
<dbReference type="EMBL" id="CP036434">
    <property type="protein sequence ID" value="QDV09825.1"/>
    <property type="molecule type" value="Genomic_DNA"/>
</dbReference>
<protein>
    <submittedName>
        <fullName evidence="1">Uncharacterized protein</fullName>
    </submittedName>
</protein>
<dbReference type="AlphaFoldDB" id="A0A518F0H2"/>
<dbReference type="SUPFAM" id="SSF55486">
    <property type="entry name" value="Metalloproteases ('zincins'), catalytic domain"/>
    <property type="match status" value="1"/>
</dbReference>
<dbReference type="CDD" id="cd09598">
    <property type="entry name" value="M4_like"/>
    <property type="match status" value="1"/>
</dbReference>
<organism evidence="1 2">
    <name type="scientific">Saltatorellus ferox</name>
    <dbReference type="NCBI Taxonomy" id="2528018"/>
    <lineage>
        <taxon>Bacteria</taxon>
        <taxon>Pseudomonadati</taxon>
        <taxon>Planctomycetota</taxon>
        <taxon>Planctomycetia</taxon>
        <taxon>Planctomycetia incertae sedis</taxon>
        <taxon>Saltatorellus</taxon>
    </lineage>
</organism>
<dbReference type="RefSeq" id="WP_145204897.1">
    <property type="nucleotide sequence ID" value="NZ_CP036434.1"/>
</dbReference>